<reference evidence="2 3" key="1">
    <citation type="submission" date="2018-03" db="EMBL/GenBank/DDBJ databases">
        <title>Marinobacter brunus sp. nov., a marine bacterium of Gamma-proteobacteria isolated from the surface seawater of the South China Sea.</title>
        <authorList>
            <person name="Cheng H."/>
            <person name="Wu Y.-H."/>
            <person name="Xamxidin M."/>
            <person name="Xu X.-W."/>
        </authorList>
    </citation>
    <scope>NUCLEOTIDE SEQUENCE [LARGE SCALE GENOMIC DNA]</scope>
    <source>
        <strain evidence="2 3">NH169-3</strain>
    </source>
</reference>
<keyword evidence="3" id="KW-1185">Reference proteome</keyword>
<dbReference type="SMART" id="SM00332">
    <property type="entry name" value="PP2Cc"/>
    <property type="match status" value="1"/>
</dbReference>
<dbReference type="InterPro" id="IPR036457">
    <property type="entry name" value="PPM-type-like_dom_sf"/>
</dbReference>
<evidence type="ECO:0000313" key="2">
    <source>
        <dbReference type="EMBL" id="PSF11867.1"/>
    </source>
</evidence>
<protein>
    <submittedName>
        <fullName evidence="2">Serine/threonine-protein phosphatase</fullName>
    </submittedName>
</protein>
<comment type="caution">
    <text evidence="2">The sequence shown here is derived from an EMBL/GenBank/DDBJ whole genome shotgun (WGS) entry which is preliminary data.</text>
</comment>
<dbReference type="RefSeq" id="WP_106761653.1">
    <property type="nucleotide sequence ID" value="NZ_PXNP01000020.1"/>
</dbReference>
<dbReference type="Proteomes" id="UP000239866">
    <property type="component" value="Unassembled WGS sequence"/>
</dbReference>
<dbReference type="InterPro" id="IPR001932">
    <property type="entry name" value="PPM-type_phosphatase-like_dom"/>
</dbReference>
<name>A0A2T1KP17_9GAMM</name>
<evidence type="ECO:0000259" key="1">
    <source>
        <dbReference type="PROSITE" id="PS51746"/>
    </source>
</evidence>
<dbReference type="GO" id="GO:0004722">
    <property type="term" value="F:protein serine/threonine phosphatase activity"/>
    <property type="evidence" value="ECO:0007669"/>
    <property type="project" value="InterPro"/>
</dbReference>
<dbReference type="EMBL" id="PXNP01000020">
    <property type="protein sequence ID" value="PSF11867.1"/>
    <property type="molecule type" value="Genomic_DNA"/>
</dbReference>
<dbReference type="PANTHER" id="PTHR47992">
    <property type="entry name" value="PROTEIN PHOSPHATASE"/>
    <property type="match status" value="1"/>
</dbReference>
<accession>A0A2T1KP17</accession>
<evidence type="ECO:0000313" key="3">
    <source>
        <dbReference type="Proteomes" id="UP000239866"/>
    </source>
</evidence>
<feature type="domain" description="PPM-type phosphatase" evidence="1">
    <location>
        <begin position="4"/>
        <end position="236"/>
    </location>
</feature>
<organism evidence="2 3">
    <name type="scientific">Marinobacter fuscus</name>
    <dbReference type="NCBI Taxonomy" id="2109942"/>
    <lineage>
        <taxon>Bacteria</taxon>
        <taxon>Pseudomonadati</taxon>
        <taxon>Pseudomonadota</taxon>
        <taxon>Gammaproteobacteria</taxon>
        <taxon>Pseudomonadales</taxon>
        <taxon>Marinobacteraceae</taxon>
        <taxon>Marinobacter</taxon>
    </lineage>
</organism>
<dbReference type="InterPro" id="IPR015655">
    <property type="entry name" value="PP2C"/>
</dbReference>
<proteinExistence type="predicted"/>
<dbReference type="AlphaFoldDB" id="A0A2T1KP17"/>
<sequence>MRFSSAEFTDIGAVRDHNEDAFLAFPEGALWVVADGMGGHQAGEVASALICDTVSSEWHRYGGSLDNLQLRAAFELANRRIRQYGEETLPGATLGSTMVALNITDGRYCVHWIGDSRAYLLRNGRLRCLSRDHSQVAELVEQGLLSEEEAETHPLSNVITRALGVEAEPRIDQVEGNVEPGDRFLLCSDGISREFALRELEVLLSDEPIEDISRALRHAALVKGCRDNITSVIVQIDQAAAGQVRGSSDSTLPVRQWVQ</sequence>
<dbReference type="CDD" id="cd00143">
    <property type="entry name" value="PP2Cc"/>
    <property type="match status" value="1"/>
</dbReference>
<gene>
    <name evidence="2" type="ORF">C7H09_05765</name>
</gene>
<dbReference type="SMART" id="SM00331">
    <property type="entry name" value="PP2C_SIG"/>
    <property type="match status" value="1"/>
</dbReference>
<dbReference type="SUPFAM" id="SSF81606">
    <property type="entry name" value="PP2C-like"/>
    <property type="match status" value="1"/>
</dbReference>
<dbReference type="OrthoDB" id="9801841at2"/>
<dbReference type="Gene3D" id="3.60.40.10">
    <property type="entry name" value="PPM-type phosphatase domain"/>
    <property type="match status" value="1"/>
</dbReference>
<dbReference type="Pfam" id="PF13672">
    <property type="entry name" value="PP2C_2"/>
    <property type="match status" value="1"/>
</dbReference>
<dbReference type="PROSITE" id="PS51746">
    <property type="entry name" value="PPM_2"/>
    <property type="match status" value="1"/>
</dbReference>